<name>A0ABM1RY50_LIMPO</name>
<feature type="compositionally biased region" description="Low complexity" evidence="4">
    <location>
        <begin position="175"/>
        <end position="187"/>
    </location>
</feature>
<dbReference type="Gene3D" id="1.10.555.10">
    <property type="entry name" value="Rho GTPase activation protein"/>
    <property type="match status" value="1"/>
</dbReference>
<dbReference type="Pfam" id="PF00018">
    <property type="entry name" value="SH3_1"/>
    <property type="match status" value="1"/>
</dbReference>
<evidence type="ECO:0000256" key="3">
    <source>
        <dbReference type="PROSITE-ProRule" id="PRU00192"/>
    </source>
</evidence>
<dbReference type="InterPro" id="IPR000198">
    <property type="entry name" value="RhoGAP_dom"/>
</dbReference>
<reference evidence="8" key="1">
    <citation type="submission" date="2025-08" db="UniProtKB">
        <authorList>
            <consortium name="RefSeq"/>
        </authorList>
    </citation>
    <scope>IDENTIFICATION</scope>
    <source>
        <tissue evidence="8">Muscle</tissue>
    </source>
</reference>
<dbReference type="RefSeq" id="XP_022236305.1">
    <property type="nucleotide sequence ID" value="XM_022380597.1"/>
</dbReference>
<feature type="region of interest" description="Disordered" evidence="4">
    <location>
        <begin position="163"/>
        <end position="198"/>
    </location>
</feature>
<keyword evidence="7" id="KW-1185">Reference proteome</keyword>
<dbReference type="InterPro" id="IPR051627">
    <property type="entry name" value="SLIT-ROBO_RhoGAP"/>
</dbReference>
<dbReference type="PROSITE" id="PS50002">
    <property type="entry name" value="SH3"/>
    <property type="match status" value="1"/>
</dbReference>
<dbReference type="InterPro" id="IPR008936">
    <property type="entry name" value="Rho_GTPase_activation_prot"/>
</dbReference>
<evidence type="ECO:0000259" key="5">
    <source>
        <dbReference type="PROSITE" id="PS50002"/>
    </source>
</evidence>
<protein>
    <submittedName>
        <fullName evidence="8">SLIT-ROBO Rho GTPase-activating protein 2-like</fullName>
    </submittedName>
</protein>
<sequence>MMDPYNLATCFGPSFLPIPEDKNQVQYQNLFNELIKKIIIYQEEIFPDDGGIAYEKYISHIVPEEIDMEESSLDNCPDSLDAISSSEVETPPSEDEHEVFEGVAQTSFCGQTEHELSFNKGDTLQLYSQVCNKWWRGSLNGREGLIPDKCIFLRLNIMEDKGQLSQDGSKGHQASSSSDSLSGSSSSPKPKKEITGPDTFLPASLATLSSSSVSSSGISSLLSLNSRRRLSLSPSTLRKIQLPLSGEFQQPKLVHSCSVGESMEDRL</sequence>
<dbReference type="InterPro" id="IPR036028">
    <property type="entry name" value="SH3-like_dom_sf"/>
</dbReference>
<evidence type="ECO:0000313" key="7">
    <source>
        <dbReference type="Proteomes" id="UP000694941"/>
    </source>
</evidence>
<dbReference type="PANTHER" id="PTHR14166">
    <property type="entry name" value="SLIT-ROBO RHO GTPASE ACTIVATING PROTEIN"/>
    <property type="match status" value="1"/>
</dbReference>
<dbReference type="SUPFAM" id="SSF48350">
    <property type="entry name" value="GTPase activation domain, GAP"/>
    <property type="match status" value="1"/>
</dbReference>
<gene>
    <name evidence="8" type="primary">LOC111083877</name>
</gene>
<evidence type="ECO:0000256" key="4">
    <source>
        <dbReference type="SAM" id="MobiDB-lite"/>
    </source>
</evidence>
<evidence type="ECO:0000313" key="8">
    <source>
        <dbReference type="RefSeq" id="XP_022236305.1"/>
    </source>
</evidence>
<dbReference type="Proteomes" id="UP000694941">
    <property type="component" value="Unplaced"/>
</dbReference>
<feature type="domain" description="SH3" evidence="5">
    <location>
        <begin position="97"/>
        <end position="156"/>
    </location>
</feature>
<keyword evidence="1 3" id="KW-0728">SH3 domain</keyword>
<feature type="domain" description="Rho-GAP" evidence="6">
    <location>
        <begin position="1"/>
        <end position="46"/>
    </location>
</feature>
<dbReference type="SUPFAM" id="SSF50044">
    <property type="entry name" value="SH3-domain"/>
    <property type="match status" value="1"/>
</dbReference>
<evidence type="ECO:0000256" key="2">
    <source>
        <dbReference type="ARBA" id="ARBA00023054"/>
    </source>
</evidence>
<dbReference type="InterPro" id="IPR001452">
    <property type="entry name" value="SH3_domain"/>
</dbReference>
<keyword evidence="2" id="KW-0175">Coiled coil</keyword>
<dbReference type="Gene3D" id="2.30.30.40">
    <property type="entry name" value="SH3 Domains"/>
    <property type="match status" value="1"/>
</dbReference>
<dbReference type="GeneID" id="111083877"/>
<dbReference type="PROSITE" id="PS50238">
    <property type="entry name" value="RHOGAP"/>
    <property type="match status" value="1"/>
</dbReference>
<accession>A0ABM1RY50</accession>
<evidence type="ECO:0000256" key="1">
    <source>
        <dbReference type="ARBA" id="ARBA00022443"/>
    </source>
</evidence>
<dbReference type="SMART" id="SM00326">
    <property type="entry name" value="SH3"/>
    <property type="match status" value="1"/>
</dbReference>
<feature type="compositionally biased region" description="Polar residues" evidence="4">
    <location>
        <begin position="163"/>
        <end position="174"/>
    </location>
</feature>
<evidence type="ECO:0000259" key="6">
    <source>
        <dbReference type="PROSITE" id="PS50238"/>
    </source>
</evidence>
<proteinExistence type="predicted"/>
<organism evidence="7 8">
    <name type="scientific">Limulus polyphemus</name>
    <name type="common">Atlantic horseshoe crab</name>
    <dbReference type="NCBI Taxonomy" id="6850"/>
    <lineage>
        <taxon>Eukaryota</taxon>
        <taxon>Metazoa</taxon>
        <taxon>Ecdysozoa</taxon>
        <taxon>Arthropoda</taxon>
        <taxon>Chelicerata</taxon>
        <taxon>Merostomata</taxon>
        <taxon>Xiphosura</taxon>
        <taxon>Limulidae</taxon>
        <taxon>Limulus</taxon>
    </lineage>
</organism>